<evidence type="ECO:0000313" key="2">
    <source>
        <dbReference type="Proteomes" id="UP000324974"/>
    </source>
</evidence>
<dbReference type="KEGG" id="lrs:PX52LOC_05106"/>
<accession>A0A5C1AK74</accession>
<organism evidence="1 2">
    <name type="scientific">Limnoglobus roseus</name>
    <dbReference type="NCBI Taxonomy" id="2598579"/>
    <lineage>
        <taxon>Bacteria</taxon>
        <taxon>Pseudomonadati</taxon>
        <taxon>Planctomycetota</taxon>
        <taxon>Planctomycetia</taxon>
        <taxon>Gemmatales</taxon>
        <taxon>Gemmataceae</taxon>
        <taxon>Limnoglobus</taxon>
    </lineage>
</organism>
<protein>
    <submittedName>
        <fullName evidence="1">Uncharacterized protein</fullName>
    </submittedName>
</protein>
<evidence type="ECO:0000313" key="1">
    <source>
        <dbReference type="EMBL" id="QEL18092.1"/>
    </source>
</evidence>
<dbReference type="EMBL" id="CP042425">
    <property type="protein sequence ID" value="QEL18092.1"/>
    <property type="molecule type" value="Genomic_DNA"/>
</dbReference>
<proteinExistence type="predicted"/>
<dbReference type="OrthoDB" id="283467at2"/>
<dbReference type="Proteomes" id="UP000324974">
    <property type="component" value="Chromosome"/>
</dbReference>
<reference evidence="2" key="1">
    <citation type="submission" date="2019-08" db="EMBL/GenBank/DDBJ databases">
        <title>Limnoglobus roseus gen. nov., sp. nov., a novel freshwater planctomycete with a giant genome from the family Gemmataceae.</title>
        <authorList>
            <person name="Kulichevskaya I.S."/>
            <person name="Naumoff D.G."/>
            <person name="Miroshnikov K."/>
            <person name="Ivanova A."/>
            <person name="Philippov D.A."/>
            <person name="Hakobyan A."/>
            <person name="Rijpstra I.C."/>
            <person name="Sinninghe Damste J.S."/>
            <person name="Liesack W."/>
            <person name="Dedysh S.N."/>
        </authorList>
    </citation>
    <scope>NUCLEOTIDE SEQUENCE [LARGE SCALE GENOMIC DNA]</scope>
    <source>
        <strain evidence="2">PX52</strain>
    </source>
</reference>
<dbReference type="RefSeq" id="WP_149112627.1">
    <property type="nucleotide sequence ID" value="NZ_CP042425.1"/>
</dbReference>
<keyword evidence="2" id="KW-1185">Reference proteome</keyword>
<name>A0A5C1AK74_9BACT</name>
<gene>
    <name evidence="1" type="ORF">PX52LOC_05106</name>
</gene>
<sequence>MKFEEAVAELQAKYPKADLSPSVKHGNGFKRATRVDFKKGKGWMYTGQDGDGTEVLVYYNDNDRVISCTEIGPDED</sequence>
<dbReference type="AlphaFoldDB" id="A0A5C1AK74"/>